<dbReference type="PANTHER" id="PTHR47861:SF3">
    <property type="entry name" value="FKBP-TYPE PEPTIDYL-PROLYL CIS-TRANS ISOMERASE SLYD"/>
    <property type="match status" value="1"/>
</dbReference>
<dbReference type="EC" id="5.2.1.8" evidence="10"/>
<comment type="similarity">
    <text evidence="3 10">Belongs to the FKBP-type PPIase family.</text>
</comment>
<dbReference type="PROSITE" id="PS50059">
    <property type="entry name" value="FKBP_PPIASE"/>
    <property type="match status" value="1"/>
</dbReference>
<accession>A0A846QTC0</accession>
<dbReference type="PANTHER" id="PTHR47861">
    <property type="entry name" value="FKBP-TYPE PEPTIDYL-PROLYL CIS-TRANS ISOMERASE SLYD"/>
    <property type="match status" value="1"/>
</dbReference>
<comment type="function">
    <text evidence="8">Also involved in hydrogenase metallocenter assembly, probably by participating in the nickel insertion step. This function in hydrogenase biosynthesis requires chaperone activity and the presence of the metal-binding domain, but not PPIase activity.</text>
</comment>
<dbReference type="Proteomes" id="UP000580856">
    <property type="component" value="Unassembled WGS sequence"/>
</dbReference>
<comment type="caution">
    <text evidence="12">The sequence shown here is derived from an EMBL/GenBank/DDBJ whole genome shotgun (WGS) entry which is preliminary data.</text>
</comment>
<comment type="catalytic activity">
    <reaction evidence="1 9 10">
        <text>[protein]-peptidylproline (omega=180) = [protein]-peptidylproline (omega=0)</text>
        <dbReference type="Rhea" id="RHEA:16237"/>
        <dbReference type="Rhea" id="RHEA-COMP:10747"/>
        <dbReference type="Rhea" id="RHEA-COMP:10748"/>
        <dbReference type="ChEBI" id="CHEBI:83833"/>
        <dbReference type="ChEBI" id="CHEBI:83834"/>
        <dbReference type="EC" id="5.2.1.8"/>
    </reaction>
</comment>
<gene>
    <name evidence="12" type="ORF">GGQ74_001529</name>
</gene>
<sequence>MPQAKSGDTVRVHYTGTLDDGTEFDSSRDRDPLEFVVGAGAVIAGFDNAVDGMEPGQSKSVHIPCAEAYGEYVQEAVAMIPREHFPDHIVPELGMALQIPQEGGTPVVVTVTAVTDEAITLDGNHPLAGKDLTFEISLVEIV</sequence>
<evidence type="ECO:0000256" key="7">
    <source>
        <dbReference type="ARBA" id="ARBA00023235"/>
    </source>
</evidence>
<evidence type="ECO:0000256" key="1">
    <source>
        <dbReference type="ARBA" id="ARBA00000971"/>
    </source>
</evidence>
<dbReference type="GO" id="GO:0005737">
    <property type="term" value="C:cytoplasm"/>
    <property type="evidence" value="ECO:0007669"/>
    <property type="project" value="UniProtKB-SubCell"/>
</dbReference>
<proteinExistence type="inferred from homology"/>
<dbReference type="RefSeq" id="WP_167940905.1">
    <property type="nucleotide sequence ID" value="NZ_JAATJA010000001.1"/>
</dbReference>
<dbReference type="InterPro" id="IPR001179">
    <property type="entry name" value="PPIase_FKBP_dom"/>
</dbReference>
<keyword evidence="13" id="KW-1185">Reference proteome</keyword>
<evidence type="ECO:0000313" key="13">
    <source>
        <dbReference type="Proteomes" id="UP000580856"/>
    </source>
</evidence>
<evidence type="ECO:0000256" key="9">
    <source>
        <dbReference type="PROSITE-ProRule" id="PRU00277"/>
    </source>
</evidence>
<dbReference type="GO" id="GO:0042026">
    <property type="term" value="P:protein refolding"/>
    <property type="evidence" value="ECO:0007669"/>
    <property type="project" value="UniProtKB-ARBA"/>
</dbReference>
<evidence type="ECO:0000259" key="11">
    <source>
        <dbReference type="PROSITE" id="PS50059"/>
    </source>
</evidence>
<organism evidence="12 13">
    <name type="scientific">Desulfobaculum xiamenense</name>
    <dbReference type="NCBI Taxonomy" id="995050"/>
    <lineage>
        <taxon>Bacteria</taxon>
        <taxon>Pseudomonadati</taxon>
        <taxon>Thermodesulfobacteriota</taxon>
        <taxon>Desulfovibrionia</taxon>
        <taxon>Desulfovibrionales</taxon>
        <taxon>Desulfovibrionaceae</taxon>
        <taxon>Desulfobaculum</taxon>
    </lineage>
</organism>
<dbReference type="GO" id="GO:0003755">
    <property type="term" value="F:peptidyl-prolyl cis-trans isomerase activity"/>
    <property type="evidence" value="ECO:0007669"/>
    <property type="project" value="UniProtKB-UniRule"/>
</dbReference>
<evidence type="ECO:0000256" key="5">
    <source>
        <dbReference type="ARBA" id="ARBA00023110"/>
    </source>
</evidence>
<dbReference type="AlphaFoldDB" id="A0A846QTC0"/>
<evidence type="ECO:0000256" key="6">
    <source>
        <dbReference type="ARBA" id="ARBA00023186"/>
    </source>
</evidence>
<evidence type="ECO:0000256" key="2">
    <source>
        <dbReference type="ARBA" id="ARBA00004496"/>
    </source>
</evidence>
<dbReference type="InterPro" id="IPR046357">
    <property type="entry name" value="PPIase_dom_sf"/>
</dbReference>
<comment type="subcellular location">
    <subcellularLocation>
        <location evidence="2">Cytoplasm</location>
    </subcellularLocation>
</comment>
<evidence type="ECO:0000256" key="4">
    <source>
        <dbReference type="ARBA" id="ARBA00022490"/>
    </source>
</evidence>
<dbReference type="EMBL" id="JAATJA010000001">
    <property type="protein sequence ID" value="NJB67889.1"/>
    <property type="molecule type" value="Genomic_DNA"/>
</dbReference>
<evidence type="ECO:0000256" key="10">
    <source>
        <dbReference type="RuleBase" id="RU003915"/>
    </source>
</evidence>
<keyword evidence="7 9" id="KW-0413">Isomerase</keyword>
<name>A0A846QTC0_9BACT</name>
<evidence type="ECO:0000313" key="12">
    <source>
        <dbReference type="EMBL" id="NJB67889.1"/>
    </source>
</evidence>
<dbReference type="Gene3D" id="3.10.50.40">
    <property type="match status" value="1"/>
</dbReference>
<evidence type="ECO:0000256" key="8">
    <source>
        <dbReference type="ARBA" id="ARBA00037071"/>
    </source>
</evidence>
<evidence type="ECO:0000256" key="3">
    <source>
        <dbReference type="ARBA" id="ARBA00006577"/>
    </source>
</evidence>
<reference evidence="12 13" key="1">
    <citation type="submission" date="2020-03" db="EMBL/GenBank/DDBJ databases">
        <title>Genomic Encyclopedia of Type Strains, Phase IV (KMG-IV): sequencing the most valuable type-strain genomes for metagenomic binning, comparative biology and taxonomic classification.</title>
        <authorList>
            <person name="Goeker M."/>
        </authorList>
    </citation>
    <scope>NUCLEOTIDE SEQUENCE [LARGE SCALE GENOMIC DNA]</scope>
    <source>
        <strain evidence="12 13">DSM 24233</strain>
    </source>
</reference>
<dbReference type="Pfam" id="PF00254">
    <property type="entry name" value="FKBP_C"/>
    <property type="match status" value="1"/>
</dbReference>
<feature type="domain" description="PPIase FKBP-type" evidence="11">
    <location>
        <begin position="7"/>
        <end position="81"/>
    </location>
</feature>
<keyword evidence="4" id="KW-0963">Cytoplasm</keyword>
<keyword evidence="5 9" id="KW-0697">Rotamase</keyword>
<dbReference type="SUPFAM" id="SSF54534">
    <property type="entry name" value="FKBP-like"/>
    <property type="match status" value="1"/>
</dbReference>
<keyword evidence="6" id="KW-0143">Chaperone</keyword>
<protein>
    <recommendedName>
        <fullName evidence="10">Peptidyl-prolyl cis-trans isomerase</fullName>
        <ecNumber evidence="10">5.2.1.8</ecNumber>
    </recommendedName>
</protein>